<accession>A0ABQ8AYF0</accession>
<dbReference type="Proteomes" id="UP000824890">
    <property type="component" value="Unassembled WGS sequence"/>
</dbReference>
<gene>
    <name evidence="1" type="ORF">HID58_046875</name>
</gene>
<protein>
    <submittedName>
        <fullName evidence="1">Uncharacterized protein</fullName>
    </submittedName>
</protein>
<feature type="non-terminal residue" evidence="1">
    <location>
        <position position="1"/>
    </location>
</feature>
<comment type="caution">
    <text evidence="1">The sequence shown here is derived from an EMBL/GenBank/DDBJ whole genome shotgun (WGS) entry which is preliminary data.</text>
</comment>
<organism evidence="1 2">
    <name type="scientific">Brassica napus</name>
    <name type="common">Rape</name>
    <dbReference type="NCBI Taxonomy" id="3708"/>
    <lineage>
        <taxon>Eukaryota</taxon>
        <taxon>Viridiplantae</taxon>
        <taxon>Streptophyta</taxon>
        <taxon>Embryophyta</taxon>
        <taxon>Tracheophyta</taxon>
        <taxon>Spermatophyta</taxon>
        <taxon>Magnoliopsida</taxon>
        <taxon>eudicotyledons</taxon>
        <taxon>Gunneridae</taxon>
        <taxon>Pentapetalae</taxon>
        <taxon>rosids</taxon>
        <taxon>malvids</taxon>
        <taxon>Brassicales</taxon>
        <taxon>Brassicaceae</taxon>
        <taxon>Brassiceae</taxon>
        <taxon>Brassica</taxon>
    </lineage>
</organism>
<sequence length="133" mass="15265">SARPTGGICFTCDLVFRHAIGVEVTSHRGTFDLSQHLSAPDMSNDDQFMSILRKIVRSIFEKLLRHKLEQLLLHLLPLQLLQPLSWQLLPLKLPVLQLLLPHVHVKKELYVFQTMLPNIFSCGKPKGWEYATL</sequence>
<evidence type="ECO:0000313" key="1">
    <source>
        <dbReference type="EMBL" id="KAH0897307.1"/>
    </source>
</evidence>
<dbReference type="EMBL" id="JAGKQM010000012">
    <property type="protein sequence ID" value="KAH0897307.1"/>
    <property type="molecule type" value="Genomic_DNA"/>
</dbReference>
<name>A0ABQ8AYF0_BRANA</name>
<evidence type="ECO:0000313" key="2">
    <source>
        <dbReference type="Proteomes" id="UP000824890"/>
    </source>
</evidence>
<proteinExistence type="predicted"/>
<reference evidence="1 2" key="1">
    <citation type="submission" date="2021-05" db="EMBL/GenBank/DDBJ databases">
        <title>Genome Assembly of Synthetic Allotetraploid Brassica napus Reveals Homoeologous Exchanges between Subgenomes.</title>
        <authorList>
            <person name="Davis J.T."/>
        </authorList>
    </citation>
    <scope>NUCLEOTIDE SEQUENCE [LARGE SCALE GENOMIC DNA]</scope>
    <source>
        <strain evidence="2">cv. Da-Ae</strain>
        <tissue evidence="1">Seedling</tissue>
    </source>
</reference>
<keyword evidence="2" id="KW-1185">Reference proteome</keyword>